<dbReference type="EMBL" id="CZAO01000028">
    <property type="protein sequence ID" value="CUQ32662.1"/>
    <property type="molecule type" value="Genomic_DNA"/>
</dbReference>
<evidence type="ECO:0000313" key="7">
    <source>
        <dbReference type="Proteomes" id="UP000320533"/>
    </source>
</evidence>
<dbReference type="Pfam" id="PF00535">
    <property type="entry name" value="Glycos_transf_2"/>
    <property type="match status" value="1"/>
</dbReference>
<gene>
    <name evidence="5" type="primary">hyaD_9</name>
    <name evidence="4" type="ORF">Bun01g_29620</name>
    <name evidence="5" type="ORF">ERS852510_03978</name>
</gene>
<accession>A0A174VDF6</accession>
<dbReference type="RefSeq" id="WP_057254266.1">
    <property type="nucleotide sequence ID" value="NZ_AP019724.1"/>
</dbReference>
<dbReference type="GO" id="GO:0050501">
    <property type="term" value="F:hyaluronan synthase activity"/>
    <property type="evidence" value="ECO:0007669"/>
    <property type="project" value="UniProtKB-EC"/>
</dbReference>
<dbReference type="Proteomes" id="UP000320533">
    <property type="component" value="Chromosome"/>
</dbReference>
<dbReference type="InterPro" id="IPR001173">
    <property type="entry name" value="Glyco_trans_2-like"/>
</dbReference>
<keyword evidence="1 5" id="KW-0328">Glycosyltransferase</keyword>
<keyword evidence="2 5" id="KW-0808">Transferase</keyword>
<dbReference type="PANTHER" id="PTHR22916">
    <property type="entry name" value="GLYCOSYLTRANSFERASE"/>
    <property type="match status" value="1"/>
</dbReference>
<reference evidence="4 7" key="2">
    <citation type="submission" date="2019-06" db="EMBL/GenBank/DDBJ databases">
        <title>Complete genome sequence of Bacteroides uniformis NBRC 113350.</title>
        <authorList>
            <person name="Miura T."/>
            <person name="Furukawa M."/>
            <person name="Shimamura M."/>
            <person name="Ohyama Y."/>
            <person name="Yamazoe A."/>
            <person name="Kawasaki H."/>
        </authorList>
    </citation>
    <scope>NUCLEOTIDE SEQUENCE [LARGE SCALE GENOMIC DNA]</scope>
    <source>
        <strain evidence="4 7">NBRC 113350</strain>
    </source>
</reference>
<sequence>MNNLPEISVIVPVYKVEKYLPQCIDSILAQTFTDFELLLVDDGSPDRCGEICEEYAGKDTRIRVFHQANAGLSCARNTGLMNACGRYVTFIDSDDYVKPCYLESLYGALPADKTKEGVIVGSLDAYLPNGDFQTFHVPEQELVSEQMYLVLTDLIDKRVTYAGSKLYDNRIIKQYRVSFVPFVSGLEDMLFMLDYLMYADFMVIRDYNNYVYRVGYSVDVLSVRINSFPAEYAAFSNFLKRVYVYQKKFNLEDSSLGRTWNSLTVFFHKVILAIYKPEHKYTRQERLSFLHQVLLSDKEWIRRFFLPQYKADVLGKFLLCRVGASAFDGWMYFLSGIKFKKMFGAK</sequence>
<organism evidence="5 6">
    <name type="scientific">Bacteroides uniformis</name>
    <dbReference type="NCBI Taxonomy" id="820"/>
    <lineage>
        <taxon>Bacteria</taxon>
        <taxon>Pseudomonadati</taxon>
        <taxon>Bacteroidota</taxon>
        <taxon>Bacteroidia</taxon>
        <taxon>Bacteroidales</taxon>
        <taxon>Bacteroidaceae</taxon>
        <taxon>Bacteroides</taxon>
    </lineage>
</organism>
<evidence type="ECO:0000313" key="4">
    <source>
        <dbReference type="EMBL" id="BBK88592.1"/>
    </source>
</evidence>
<evidence type="ECO:0000313" key="5">
    <source>
        <dbReference type="EMBL" id="CUQ32662.1"/>
    </source>
</evidence>
<dbReference type="KEGG" id="bun:Bun01g_29620"/>
<feature type="domain" description="Glycosyltransferase 2-like" evidence="3">
    <location>
        <begin position="8"/>
        <end position="149"/>
    </location>
</feature>
<evidence type="ECO:0000256" key="1">
    <source>
        <dbReference type="ARBA" id="ARBA00022676"/>
    </source>
</evidence>
<proteinExistence type="predicted"/>
<evidence type="ECO:0000259" key="3">
    <source>
        <dbReference type="Pfam" id="PF00535"/>
    </source>
</evidence>
<dbReference type="EC" id="2.4.1.212" evidence="5"/>
<evidence type="ECO:0000256" key="2">
    <source>
        <dbReference type="ARBA" id="ARBA00022679"/>
    </source>
</evidence>
<dbReference type="Proteomes" id="UP000095766">
    <property type="component" value="Unassembled WGS sequence"/>
</dbReference>
<reference evidence="5 6" key="1">
    <citation type="submission" date="2015-09" db="EMBL/GenBank/DDBJ databases">
        <authorList>
            <consortium name="Pathogen Informatics"/>
        </authorList>
    </citation>
    <scope>NUCLEOTIDE SEQUENCE [LARGE SCALE GENOMIC DNA]</scope>
    <source>
        <strain evidence="5 6">2789STDY5834898</strain>
    </source>
</reference>
<protein>
    <submittedName>
        <fullName evidence="4 5">Glycosyl transferase</fullName>
        <ecNumber evidence="5">2.4.1.212</ecNumber>
    </submittedName>
</protein>
<dbReference type="PANTHER" id="PTHR22916:SF51">
    <property type="entry name" value="GLYCOSYLTRANSFERASE EPSH-RELATED"/>
    <property type="match status" value="1"/>
</dbReference>
<dbReference type="AlphaFoldDB" id="A0A174VDF6"/>
<name>A0A174VDF6_BACUN</name>
<evidence type="ECO:0000313" key="6">
    <source>
        <dbReference type="Proteomes" id="UP000095766"/>
    </source>
</evidence>
<dbReference type="CDD" id="cd00761">
    <property type="entry name" value="Glyco_tranf_GTA_type"/>
    <property type="match status" value="1"/>
</dbReference>
<dbReference type="InterPro" id="IPR029044">
    <property type="entry name" value="Nucleotide-diphossugar_trans"/>
</dbReference>
<dbReference type="SUPFAM" id="SSF53448">
    <property type="entry name" value="Nucleotide-diphospho-sugar transferases"/>
    <property type="match status" value="1"/>
</dbReference>
<dbReference type="Gene3D" id="3.90.550.10">
    <property type="entry name" value="Spore Coat Polysaccharide Biosynthesis Protein SpsA, Chain A"/>
    <property type="match status" value="1"/>
</dbReference>
<dbReference type="EMBL" id="AP019724">
    <property type="protein sequence ID" value="BBK88592.1"/>
    <property type="molecule type" value="Genomic_DNA"/>
</dbReference>